<sequence length="88" mass="9758">VVATVTGDWQLKSTTSLLTGEPTVILVVEPGLVKYGPTETKADHWKSVRAMNMLDVSYLEAQEEGRGRLRIMRGNTSTDTLFIFKCKA</sequence>
<dbReference type="Proteomes" id="UP001165060">
    <property type="component" value="Unassembled WGS sequence"/>
</dbReference>
<evidence type="ECO:0000313" key="1">
    <source>
        <dbReference type="EMBL" id="GMI28319.1"/>
    </source>
</evidence>
<reference evidence="1 2" key="1">
    <citation type="journal article" date="2023" name="Commun. Biol.">
        <title>Genome analysis of Parmales, the sister group of diatoms, reveals the evolutionary specialization of diatoms from phago-mixotrophs to photoautotrophs.</title>
        <authorList>
            <person name="Ban H."/>
            <person name="Sato S."/>
            <person name="Yoshikawa S."/>
            <person name="Yamada K."/>
            <person name="Nakamura Y."/>
            <person name="Ichinomiya M."/>
            <person name="Sato N."/>
            <person name="Blanc-Mathieu R."/>
            <person name="Endo H."/>
            <person name="Kuwata A."/>
            <person name="Ogata H."/>
        </authorList>
    </citation>
    <scope>NUCLEOTIDE SEQUENCE [LARGE SCALE GENOMIC DNA]</scope>
</reference>
<protein>
    <submittedName>
        <fullName evidence="1">Uncharacterized protein</fullName>
    </submittedName>
</protein>
<accession>A0ABQ6MLZ6</accession>
<proteinExistence type="predicted"/>
<keyword evidence="2" id="KW-1185">Reference proteome</keyword>
<evidence type="ECO:0000313" key="2">
    <source>
        <dbReference type="Proteomes" id="UP001165060"/>
    </source>
</evidence>
<comment type="caution">
    <text evidence="1">The sequence shown here is derived from an EMBL/GenBank/DDBJ whole genome shotgun (WGS) entry which is preliminary data.</text>
</comment>
<gene>
    <name evidence="1" type="ORF">TeGR_g5624</name>
</gene>
<feature type="non-terminal residue" evidence="1">
    <location>
        <position position="1"/>
    </location>
</feature>
<name>A0ABQ6MLZ6_9STRA</name>
<dbReference type="EMBL" id="BRYB01004270">
    <property type="protein sequence ID" value="GMI28319.1"/>
    <property type="molecule type" value="Genomic_DNA"/>
</dbReference>
<organism evidence="1 2">
    <name type="scientific">Tetraparma gracilis</name>
    <dbReference type="NCBI Taxonomy" id="2962635"/>
    <lineage>
        <taxon>Eukaryota</taxon>
        <taxon>Sar</taxon>
        <taxon>Stramenopiles</taxon>
        <taxon>Ochrophyta</taxon>
        <taxon>Bolidophyceae</taxon>
        <taxon>Parmales</taxon>
        <taxon>Triparmaceae</taxon>
        <taxon>Tetraparma</taxon>
    </lineage>
</organism>